<dbReference type="Pfam" id="PF03861">
    <property type="entry name" value="ANTAR"/>
    <property type="match status" value="1"/>
</dbReference>
<dbReference type="OrthoDB" id="7466251at2"/>
<dbReference type="SMART" id="SM01012">
    <property type="entry name" value="ANTAR"/>
    <property type="match status" value="1"/>
</dbReference>
<protein>
    <submittedName>
        <fullName evidence="2">ANTAR domain-containing protein</fullName>
    </submittedName>
</protein>
<name>A0A5A9ZCU7_9ACTN</name>
<dbReference type="EMBL" id="VDFC01000136">
    <property type="protein sequence ID" value="KAA0914812.1"/>
    <property type="molecule type" value="Genomic_DNA"/>
</dbReference>
<dbReference type="Proteomes" id="UP000324965">
    <property type="component" value="Unassembled WGS sequence"/>
</dbReference>
<dbReference type="AlphaFoldDB" id="A0A5A9ZCU7"/>
<dbReference type="Gene3D" id="1.10.10.10">
    <property type="entry name" value="Winged helix-like DNA-binding domain superfamily/Winged helix DNA-binding domain"/>
    <property type="match status" value="1"/>
</dbReference>
<proteinExistence type="predicted"/>
<sequence length="261" mass="27871">MRSLGLLRAARNRIAACGDHGGVSTEAVGPMDASISKLLDGLRTAADEPARRAWALTCARALGLGGMAVSLNGELVWFSDATSKRLEDVQFVLGQGPGLLAQDIGTVHQAPDLRRLPAHQWPQYAAEAAQLGVAALFVWPVHIGAIQAGTMTGHRRTPGPLSARQSAQGQLVADALAQHVLSHWPQVSGTREGSGRAATVELHRSQVHQATGILSVRLRVPLPEALDRLRAQAYASHLSLTDTAHAVIHRELLWEPTHDTD</sequence>
<gene>
    <name evidence="2" type="ORF">FGF04_38530</name>
</gene>
<dbReference type="InterPro" id="IPR005561">
    <property type="entry name" value="ANTAR"/>
</dbReference>
<dbReference type="InterPro" id="IPR036388">
    <property type="entry name" value="WH-like_DNA-bd_sf"/>
</dbReference>
<reference evidence="2 3" key="1">
    <citation type="submission" date="2019-05" db="EMBL/GenBank/DDBJ databases">
        <authorList>
            <person name="Hariharan J."/>
            <person name="Choudoir M.J."/>
            <person name="Diebold P."/>
            <person name="Panke-Buisse K."/>
            <person name="Buckley D.H."/>
        </authorList>
    </citation>
    <scope>NUCLEOTIDE SEQUENCE [LARGE SCALE GENOMIC DNA]</scope>
    <source>
        <strain evidence="2 3">SUN51</strain>
    </source>
</reference>
<evidence type="ECO:0000313" key="2">
    <source>
        <dbReference type="EMBL" id="KAA0914812.1"/>
    </source>
</evidence>
<keyword evidence="3" id="KW-1185">Reference proteome</keyword>
<accession>A0A5A9ZCU7</accession>
<feature type="domain" description="ANTAR" evidence="1">
    <location>
        <begin position="172"/>
        <end position="248"/>
    </location>
</feature>
<organism evidence="2 3">
    <name type="scientific">Streptomyces apricus</name>
    <dbReference type="NCBI Taxonomy" id="1828112"/>
    <lineage>
        <taxon>Bacteria</taxon>
        <taxon>Bacillati</taxon>
        <taxon>Actinomycetota</taxon>
        <taxon>Actinomycetes</taxon>
        <taxon>Kitasatosporales</taxon>
        <taxon>Streptomycetaceae</taxon>
        <taxon>Streptomyces</taxon>
    </lineage>
</organism>
<dbReference type="GO" id="GO:0003723">
    <property type="term" value="F:RNA binding"/>
    <property type="evidence" value="ECO:0007669"/>
    <property type="project" value="InterPro"/>
</dbReference>
<evidence type="ECO:0000259" key="1">
    <source>
        <dbReference type="SMART" id="SM01012"/>
    </source>
</evidence>
<evidence type="ECO:0000313" key="3">
    <source>
        <dbReference type="Proteomes" id="UP000324965"/>
    </source>
</evidence>
<comment type="caution">
    <text evidence="2">The sequence shown here is derived from an EMBL/GenBank/DDBJ whole genome shotgun (WGS) entry which is preliminary data.</text>
</comment>